<keyword evidence="5" id="KW-1185">Reference proteome</keyword>
<evidence type="ECO:0008006" key="6">
    <source>
        <dbReference type="Google" id="ProtNLM"/>
    </source>
</evidence>
<evidence type="ECO:0000313" key="2">
    <source>
        <dbReference type="EMBL" id="QJT11346.1"/>
    </source>
</evidence>
<evidence type="ECO:0000313" key="5">
    <source>
        <dbReference type="Proteomes" id="UP000503251"/>
    </source>
</evidence>
<accession>A0A6P1ZP84</accession>
<dbReference type="Proteomes" id="UP000434052">
    <property type="component" value="Unassembled WGS sequence"/>
</dbReference>
<reference evidence="2 5" key="2">
    <citation type="submission" date="2019-04" db="EMBL/GenBank/DDBJ databases">
        <title>Isolation and culture of sulfate reducing bacteria from the cold seep of the South China Sea.</title>
        <authorList>
            <person name="Sun C."/>
            <person name="Liu R."/>
        </authorList>
    </citation>
    <scope>NUCLEOTIDE SEQUENCE [LARGE SCALE GENOMIC DNA]</scope>
    <source>
        <strain evidence="2 5">CS1</strain>
    </source>
</reference>
<evidence type="ECO:0000313" key="3">
    <source>
        <dbReference type="EMBL" id="TVM36128.1"/>
    </source>
</evidence>
<reference evidence="3 4" key="1">
    <citation type="submission" date="2018-06" db="EMBL/GenBank/DDBJ databases">
        <title>Complete genome of Desulfovibrio marinus P48SEP.</title>
        <authorList>
            <person name="Crispim J.S."/>
            <person name="Vidigal P.M.P."/>
            <person name="Silva L.C.F."/>
            <person name="Araujo L.C."/>
            <person name="Laguardia C.N."/>
            <person name="Dias R.S."/>
            <person name="Sousa M.P."/>
            <person name="Paula S.O."/>
            <person name="Silva C."/>
        </authorList>
    </citation>
    <scope>NUCLEOTIDE SEQUENCE [LARGE SCALE GENOMIC DNA]</scope>
    <source>
        <strain evidence="3 4">P48SEP</strain>
    </source>
</reference>
<organism evidence="3 4">
    <name type="scientific">Oceanidesulfovibrio marinus</name>
    <dbReference type="NCBI Taxonomy" id="370038"/>
    <lineage>
        <taxon>Bacteria</taxon>
        <taxon>Pseudomonadati</taxon>
        <taxon>Thermodesulfobacteriota</taxon>
        <taxon>Desulfovibrionia</taxon>
        <taxon>Desulfovibrionales</taxon>
        <taxon>Desulfovibrionaceae</taxon>
        <taxon>Oceanidesulfovibrio</taxon>
    </lineage>
</organism>
<feature type="coiled-coil region" evidence="1">
    <location>
        <begin position="68"/>
        <end position="95"/>
    </location>
</feature>
<dbReference type="EMBL" id="CP039543">
    <property type="protein sequence ID" value="QJT11346.1"/>
    <property type="molecule type" value="Genomic_DNA"/>
</dbReference>
<proteinExistence type="predicted"/>
<dbReference type="EMBL" id="QMIF01000002">
    <property type="protein sequence ID" value="TVM36128.1"/>
    <property type="molecule type" value="Genomic_DNA"/>
</dbReference>
<gene>
    <name evidence="3" type="ORF">DQK91_04380</name>
    <name evidence="2" type="ORF">E8L03_14060</name>
</gene>
<protein>
    <recommendedName>
        <fullName evidence="6">Rho termination factor, N-terminal domain</fullName>
    </recommendedName>
</protein>
<evidence type="ECO:0000256" key="1">
    <source>
        <dbReference type="SAM" id="Coils"/>
    </source>
</evidence>
<dbReference type="Proteomes" id="UP000503251">
    <property type="component" value="Chromosome"/>
</dbReference>
<sequence>MTAKELRQLVMDKIPQITGASGMGKEELVAAIKEVFGIVDEEGAVSPYKKQISGIKKDIAGLREERLQASSRKDREILRKKINKLKKRSRRLARAV</sequence>
<dbReference type="RefSeq" id="WP_144234455.1">
    <property type="nucleotide sequence ID" value="NZ_CP039543.1"/>
</dbReference>
<dbReference type="AlphaFoldDB" id="A0A6P1ZP84"/>
<dbReference type="OrthoDB" id="5471852at2"/>
<name>A0A6P1ZP84_9BACT</name>
<evidence type="ECO:0000313" key="4">
    <source>
        <dbReference type="Proteomes" id="UP000434052"/>
    </source>
</evidence>
<keyword evidence="1" id="KW-0175">Coiled coil</keyword>